<evidence type="ECO:0000313" key="12">
    <source>
        <dbReference type="EMBL" id="GFR39015.1"/>
    </source>
</evidence>
<name>A0A916QEH5_9BACL</name>
<evidence type="ECO:0000256" key="3">
    <source>
        <dbReference type="ARBA" id="ARBA00022553"/>
    </source>
</evidence>
<comment type="catalytic activity">
    <reaction evidence="1">
        <text>ATP + protein L-histidine = ADP + protein N-phospho-L-histidine.</text>
        <dbReference type="EC" id="2.7.13.3"/>
    </reaction>
</comment>
<feature type="domain" description="Histidine kinase" evidence="10">
    <location>
        <begin position="368"/>
        <end position="576"/>
    </location>
</feature>
<comment type="caution">
    <text evidence="12">The sequence shown here is derived from an EMBL/GenBank/DDBJ whole genome shotgun (WGS) entry which is preliminary data.</text>
</comment>
<reference evidence="12" key="2">
    <citation type="journal article" date="2021" name="Data Brief">
        <title>Draft genome sequence data of the facultative, thermophilic, xylanolytic bacterium Paenibacillus sp. strain DA-C8.</title>
        <authorList>
            <person name="Chhe C."/>
            <person name="Uke A."/>
            <person name="Baramee S."/>
            <person name="Ungkulpasvich U."/>
            <person name="Tachaapaikoon C."/>
            <person name="Pason P."/>
            <person name="Waeonukul R."/>
            <person name="Ratanakhanokchai K."/>
            <person name="Kosugi A."/>
        </authorList>
    </citation>
    <scope>NUCLEOTIDE SEQUENCE</scope>
    <source>
        <strain evidence="12">DA-C8</strain>
    </source>
</reference>
<dbReference type="GO" id="GO:0000155">
    <property type="term" value="F:phosphorelay sensor kinase activity"/>
    <property type="evidence" value="ECO:0007669"/>
    <property type="project" value="InterPro"/>
</dbReference>
<dbReference type="InterPro" id="IPR035965">
    <property type="entry name" value="PAS-like_dom_sf"/>
</dbReference>
<keyword evidence="4" id="KW-0808">Transferase</keyword>
<evidence type="ECO:0000256" key="9">
    <source>
        <dbReference type="SAM" id="Phobius"/>
    </source>
</evidence>
<dbReference type="InterPro" id="IPR000700">
    <property type="entry name" value="PAS-assoc_C"/>
</dbReference>
<sequence length="583" mass="67122">MSFIHSKSIYLSVSLIIIVPLILLNIYYAIDHRDGDLRDHLLHVDHMVEQLKIILEDPASQESPRMIDIISEFFPEYHIGIYNHDTGQLIAYPQVPITADQLNWLAEAAQEDAGEQRLERHDDNLIHTAHLISNQHGRQYLIVSIDVQDIYKHYYRDILLSSLAVCMVWILTMLLIRALTSRFKQALDILSYQIQIDEEHQANYHIYPDIKPILERINRKNNDLRNMAQKYINESYKMKQLMDMTPLGILSIDERGTITACNATYALYYPELEKDRLLGMNIRTLAERSKMPEVELSIEKALDGIQTNARTLEYDDRVLLIYAYPIYDENQKITGALGICQDITEIERLRNELHRIDRLHVIGQMAASFAHEVRNPLTVIRGFMQLMQRQMEPDKMQAYLGMVISELDRANEIIGNFLSLSQNRFLQKDKMNLNQVIEEIEALLQAEASHSNIELVIEKDPNLQDLMLNDKEIKQLILNLTRNGMESMTSNGTGTLYIRTIQEEDAAVLEVQDTGHGIPKNKLDHLFEPFYTTKPSGTGLGLAVCLSIIERHQAKIDVRSEENVGTTFTIRFNTLEEASKHVG</sequence>
<dbReference type="SMART" id="SM00388">
    <property type="entry name" value="HisKA"/>
    <property type="match status" value="1"/>
</dbReference>
<proteinExistence type="predicted"/>
<dbReference type="Gene3D" id="1.10.287.130">
    <property type="match status" value="1"/>
</dbReference>
<dbReference type="InterPro" id="IPR003661">
    <property type="entry name" value="HisK_dim/P_dom"/>
</dbReference>
<evidence type="ECO:0000256" key="6">
    <source>
        <dbReference type="ARBA" id="ARBA00022777"/>
    </source>
</evidence>
<dbReference type="PANTHER" id="PTHR43065:SF46">
    <property type="entry name" value="C4-DICARBOXYLATE TRANSPORT SENSOR PROTEIN DCTB"/>
    <property type="match status" value="1"/>
</dbReference>
<keyword evidence="3" id="KW-0597">Phosphoprotein</keyword>
<keyword evidence="9" id="KW-1133">Transmembrane helix</keyword>
<accession>A0A916QEH5</accession>
<evidence type="ECO:0000259" key="10">
    <source>
        <dbReference type="PROSITE" id="PS50109"/>
    </source>
</evidence>
<dbReference type="EMBL" id="BMAQ01000033">
    <property type="protein sequence ID" value="GFR39015.1"/>
    <property type="molecule type" value="Genomic_DNA"/>
</dbReference>
<feature type="domain" description="PAC" evidence="11">
    <location>
        <begin position="305"/>
        <end position="355"/>
    </location>
</feature>
<evidence type="ECO:0000256" key="7">
    <source>
        <dbReference type="ARBA" id="ARBA00022840"/>
    </source>
</evidence>
<dbReference type="PANTHER" id="PTHR43065">
    <property type="entry name" value="SENSOR HISTIDINE KINASE"/>
    <property type="match status" value="1"/>
</dbReference>
<reference evidence="12" key="1">
    <citation type="submission" date="2020-08" db="EMBL/GenBank/DDBJ databases">
        <authorList>
            <person name="Uke A."/>
            <person name="Chhe C."/>
            <person name="Baramee S."/>
            <person name="Kosugi A."/>
        </authorList>
    </citation>
    <scope>NUCLEOTIDE SEQUENCE</scope>
    <source>
        <strain evidence="12">DA-C8</strain>
    </source>
</reference>
<keyword evidence="9" id="KW-0812">Transmembrane</keyword>
<keyword evidence="9" id="KW-0472">Membrane</keyword>
<dbReference type="SUPFAM" id="SSF55785">
    <property type="entry name" value="PYP-like sensor domain (PAS domain)"/>
    <property type="match status" value="1"/>
</dbReference>
<dbReference type="PROSITE" id="PS50113">
    <property type="entry name" value="PAC"/>
    <property type="match status" value="1"/>
</dbReference>
<dbReference type="NCBIfam" id="TIGR00229">
    <property type="entry name" value="sensory_box"/>
    <property type="match status" value="1"/>
</dbReference>
<dbReference type="RefSeq" id="WP_200967232.1">
    <property type="nucleotide sequence ID" value="NZ_BMAQ01000033.1"/>
</dbReference>
<keyword evidence="7" id="KW-0067">ATP-binding</keyword>
<evidence type="ECO:0000313" key="13">
    <source>
        <dbReference type="Proteomes" id="UP000654993"/>
    </source>
</evidence>
<dbReference type="AlphaFoldDB" id="A0A916QEH5"/>
<evidence type="ECO:0000256" key="8">
    <source>
        <dbReference type="ARBA" id="ARBA00023012"/>
    </source>
</evidence>
<evidence type="ECO:0000256" key="5">
    <source>
        <dbReference type="ARBA" id="ARBA00022741"/>
    </source>
</evidence>
<protein>
    <recommendedName>
        <fullName evidence="2">histidine kinase</fullName>
        <ecNumber evidence="2">2.7.13.3</ecNumber>
    </recommendedName>
</protein>
<dbReference type="Pfam" id="PF00512">
    <property type="entry name" value="HisKA"/>
    <property type="match status" value="1"/>
</dbReference>
<dbReference type="InterPro" id="IPR003594">
    <property type="entry name" value="HATPase_dom"/>
</dbReference>
<keyword evidence="5" id="KW-0547">Nucleotide-binding</keyword>
<dbReference type="CDD" id="cd00082">
    <property type="entry name" value="HisKA"/>
    <property type="match status" value="1"/>
</dbReference>
<evidence type="ECO:0000256" key="1">
    <source>
        <dbReference type="ARBA" id="ARBA00000085"/>
    </source>
</evidence>
<dbReference type="InterPro" id="IPR000014">
    <property type="entry name" value="PAS"/>
</dbReference>
<evidence type="ECO:0000259" key="11">
    <source>
        <dbReference type="PROSITE" id="PS50113"/>
    </source>
</evidence>
<dbReference type="InterPro" id="IPR004358">
    <property type="entry name" value="Sig_transdc_His_kin-like_C"/>
</dbReference>
<dbReference type="SUPFAM" id="SSF47384">
    <property type="entry name" value="Homodimeric domain of signal transducing histidine kinase"/>
    <property type="match status" value="1"/>
</dbReference>
<evidence type="ECO:0000256" key="4">
    <source>
        <dbReference type="ARBA" id="ARBA00022679"/>
    </source>
</evidence>
<dbReference type="PRINTS" id="PR00344">
    <property type="entry name" value="BCTRLSENSOR"/>
</dbReference>
<dbReference type="GO" id="GO:0005524">
    <property type="term" value="F:ATP binding"/>
    <property type="evidence" value="ECO:0007669"/>
    <property type="project" value="UniProtKB-KW"/>
</dbReference>
<feature type="transmembrane region" description="Helical" evidence="9">
    <location>
        <begin position="158"/>
        <end position="176"/>
    </location>
</feature>
<dbReference type="CDD" id="cd00130">
    <property type="entry name" value="PAS"/>
    <property type="match status" value="1"/>
</dbReference>
<evidence type="ECO:0000256" key="2">
    <source>
        <dbReference type="ARBA" id="ARBA00012438"/>
    </source>
</evidence>
<keyword evidence="6" id="KW-0418">Kinase</keyword>
<gene>
    <name evidence="12" type="ORF">PRECH8_23110</name>
</gene>
<dbReference type="PROSITE" id="PS50109">
    <property type="entry name" value="HIS_KIN"/>
    <property type="match status" value="1"/>
</dbReference>
<keyword evidence="8" id="KW-0902">Two-component regulatory system</keyword>
<organism evidence="12 13">
    <name type="scientific">Insulibacter thermoxylanivorax</name>
    <dbReference type="NCBI Taxonomy" id="2749268"/>
    <lineage>
        <taxon>Bacteria</taxon>
        <taxon>Bacillati</taxon>
        <taxon>Bacillota</taxon>
        <taxon>Bacilli</taxon>
        <taxon>Bacillales</taxon>
        <taxon>Paenibacillaceae</taxon>
        <taxon>Insulibacter</taxon>
    </lineage>
</organism>
<dbReference type="SUPFAM" id="SSF55874">
    <property type="entry name" value="ATPase domain of HSP90 chaperone/DNA topoisomerase II/histidine kinase"/>
    <property type="match status" value="1"/>
</dbReference>
<dbReference type="Pfam" id="PF08448">
    <property type="entry name" value="PAS_4"/>
    <property type="match status" value="1"/>
</dbReference>
<dbReference type="Gene3D" id="3.30.450.20">
    <property type="entry name" value="PAS domain"/>
    <property type="match status" value="1"/>
</dbReference>
<dbReference type="InterPro" id="IPR005467">
    <property type="entry name" value="His_kinase_dom"/>
</dbReference>
<dbReference type="InterPro" id="IPR013656">
    <property type="entry name" value="PAS_4"/>
</dbReference>
<dbReference type="Proteomes" id="UP000654993">
    <property type="component" value="Unassembled WGS sequence"/>
</dbReference>
<keyword evidence="13" id="KW-1185">Reference proteome</keyword>
<dbReference type="Pfam" id="PF02518">
    <property type="entry name" value="HATPase_c"/>
    <property type="match status" value="1"/>
</dbReference>
<dbReference type="Gene3D" id="3.30.565.10">
    <property type="entry name" value="Histidine kinase-like ATPase, C-terminal domain"/>
    <property type="match status" value="1"/>
</dbReference>
<dbReference type="EC" id="2.7.13.3" evidence="2"/>
<dbReference type="InterPro" id="IPR036890">
    <property type="entry name" value="HATPase_C_sf"/>
</dbReference>
<feature type="transmembrane region" description="Helical" evidence="9">
    <location>
        <begin position="9"/>
        <end position="30"/>
    </location>
</feature>
<dbReference type="InterPro" id="IPR036097">
    <property type="entry name" value="HisK_dim/P_sf"/>
</dbReference>
<dbReference type="SMART" id="SM00387">
    <property type="entry name" value="HATPase_c"/>
    <property type="match status" value="1"/>
</dbReference>